<reference evidence="1 2" key="1">
    <citation type="submission" date="2024-10" db="EMBL/GenBank/DDBJ databases">
        <authorList>
            <person name="Kim D."/>
        </authorList>
    </citation>
    <scope>NUCLEOTIDE SEQUENCE [LARGE SCALE GENOMIC DNA]</scope>
    <source>
        <strain evidence="1">Taebaek</strain>
    </source>
</reference>
<keyword evidence="2" id="KW-1185">Reference proteome</keyword>
<sequence>MRADVEKFKVKIDQTYDQQTMNNGNTIDQNQMSSLITDINIMPGAHQGLNIGDLANDNINRNLIIGSSNTGPTQQTGLNLGSSTDQNQILNLGLNIGNMSNQQNFLATNQQFALNNMAPKNSNIQSQMNTLGVQQKPKKQRNRRKPSQPTYLLESDAKNFAKNVQYWTGGQFSHLLYNQTAGPSVPNTLNANQLTAMPGPSLRQELQNYQLNSMPGPSFGQRNLQPNSMPGASLQQQLQNYQLNSMPGPSLDQTWQNHETNPTPRRQFEQQNNTLHEIHLQSNMVNSLLCAQNEQQSGVGTSKQSTTVFGTQTPNIGHGNAGFYAELLTFINRLNDSAETSSHNNVINVRHIVDLSLVCLDIMPHSVDAQLEFIKSNELTPNVVLYETKIGHNIDAAKVVNCLNERLIAAINADESLEVFKPKVADIQREIELVFGQKQ</sequence>
<proteinExistence type="predicted"/>
<evidence type="ECO:0000313" key="2">
    <source>
        <dbReference type="Proteomes" id="UP001620645"/>
    </source>
</evidence>
<dbReference type="EMBL" id="JBICCN010000145">
    <property type="protein sequence ID" value="KAL3089296.1"/>
    <property type="molecule type" value="Genomic_DNA"/>
</dbReference>
<dbReference type="AlphaFoldDB" id="A0ABD2JFB7"/>
<protein>
    <submittedName>
        <fullName evidence="1">Uncharacterized protein</fullName>
    </submittedName>
</protein>
<name>A0ABD2JFB7_HETSC</name>
<accession>A0ABD2JFB7</accession>
<evidence type="ECO:0000313" key="1">
    <source>
        <dbReference type="EMBL" id="KAL3089296.1"/>
    </source>
</evidence>
<comment type="caution">
    <text evidence="1">The sequence shown here is derived from an EMBL/GenBank/DDBJ whole genome shotgun (WGS) entry which is preliminary data.</text>
</comment>
<organism evidence="1 2">
    <name type="scientific">Heterodera schachtii</name>
    <name type="common">Sugarbeet cyst nematode worm</name>
    <name type="synonym">Tylenchus schachtii</name>
    <dbReference type="NCBI Taxonomy" id="97005"/>
    <lineage>
        <taxon>Eukaryota</taxon>
        <taxon>Metazoa</taxon>
        <taxon>Ecdysozoa</taxon>
        <taxon>Nematoda</taxon>
        <taxon>Chromadorea</taxon>
        <taxon>Rhabditida</taxon>
        <taxon>Tylenchina</taxon>
        <taxon>Tylenchomorpha</taxon>
        <taxon>Tylenchoidea</taxon>
        <taxon>Heteroderidae</taxon>
        <taxon>Heteroderinae</taxon>
        <taxon>Heterodera</taxon>
    </lineage>
</organism>
<dbReference type="Proteomes" id="UP001620645">
    <property type="component" value="Unassembled WGS sequence"/>
</dbReference>
<gene>
    <name evidence="1" type="ORF">niasHS_007018</name>
</gene>